<dbReference type="AlphaFoldDB" id="A0A7J7JI29"/>
<accession>A0A7J7JI29</accession>
<proteinExistence type="predicted"/>
<sequence>MTKKFKQANIENEFDSEDNSNTLAYLPEEQNVSIPEPPPLPPQKLKVPKNLKLYQDMPTEEREKNLERAVDEINKKANVMCVIS</sequence>
<organism evidence="2 3">
    <name type="scientific">Bugula neritina</name>
    <name type="common">Brown bryozoan</name>
    <name type="synonym">Sertularia neritina</name>
    <dbReference type="NCBI Taxonomy" id="10212"/>
    <lineage>
        <taxon>Eukaryota</taxon>
        <taxon>Metazoa</taxon>
        <taxon>Spiralia</taxon>
        <taxon>Lophotrochozoa</taxon>
        <taxon>Bryozoa</taxon>
        <taxon>Gymnolaemata</taxon>
        <taxon>Cheilostomatida</taxon>
        <taxon>Flustrina</taxon>
        <taxon>Buguloidea</taxon>
        <taxon>Bugulidae</taxon>
        <taxon>Bugula</taxon>
    </lineage>
</organism>
<name>A0A7J7JI29_BUGNE</name>
<protein>
    <submittedName>
        <fullName evidence="2">Uncharacterized protein</fullName>
    </submittedName>
</protein>
<feature type="region of interest" description="Disordered" evidence="1">
    <location>
        <begin position="1"/>
        <end position="20"/>
    </location>
</feature>
<dbReference type="Proteomes" id="UP000593567">
    <property type="component" value="Unassembled WGS sequence"/>
</dbReference>
<evidence type="ECO:0000256" key="1">
    <source>
        <dbReference type="SAM" id="MobiDB-lite"/>
    </source>
</evidence>
<evidence type="ECO:0000313" key="3">
    <source>
        <dbReference type="Proteomes" id="UP000593567"/>
    </source>
</evidence>
<reference evidence="2" key="1">
    <citation type="submission" date="2020-06" db="EMBL/GenBank/DDBJ databases">
        <title>Draft genome of Bugula neritina, a colonial animal packing powerful symbionts and potential medicines.</title>
        <authorList>
            <person name="Rayko M."/>
        </authorList>
    </citation>
    <scope>NUCLEOTIDE SEQUENCE [LARGE SCALE GENOMIC DNA]</scope>
    <source>
        <strain evidence="2">Kwan_BN1</strain>
    </source>
</reference>
<gene>
    <name evidence="2" type="ORF">EB796_015705</name>
</gene>
<dbReference type="EMBL" id="VXIV02002380">
    <property type="protein sequence ID" value="KAF6025989.1"/>
    <property type="molecule type" value="Genomic_DNA"/>
</dbReference>
<comment type="caution">
    <text evidence="2">The sequence shown here is derived from an EMBL/GenBank/DDBJ whole genome shotgun (WGS) entry which is preliminary data.</text>
</comment>
<keyword evidence="3" id="KW-1185">Reference proteome</keyword>
<evidence type="ECO:0000313" key="2">
    <source>
        <dbReference type="EMBL" id="KAF6025989.1"/>
    </source>
</evidence>